<sequence length="98" mass="11433">LFFCDYALHFYSPAPFRQVVKYIVVPANSILSLNNVLMCLSMFLTYCPKKLRDASATMSLNVEEWSASHHWMQFSNSEFCATRVYDRIGRLISQVTRR</sequence>
<keyword evidence="1" id="KW-1133">Transmembrane helix</keyword>
<evidence type="ECO:0000313" key="2">
    <source>
        <dbReference type="Proteomes" id="UP000887565"/>
    </source>
</evidence>
<feature type="transmembrane region" description="Helical" evidence="1">
    <location>
        <begin position="20"/>
        <end position="44"/>
    </location>
</feature>
<evidence type="ECO:0000256" key="1">
    <source>
        <dbReference type="SAM" id="Phobius"/>
    </source>
</evidence>
<dbReference type="Proteomes" id="UP000887565">
    <property type="component" value="Unplaced"/>
</dbReference>
<dbReference type="WBParaSite" id="nRc.2.0.1.t06217-RA">
    <property type="protein sequence ID" value="nRc.2.0.1.t06217-RA"/>
    <property type="gene ID" value="nRc.2.0.1.g06217"/>
</dbReference>
<proteinExistence type="predicted"/>
<keyword evidence="2" id="KW-1185">Reference proteome</keyword>
<keyword evidence="1" id="KW-0812">Transmembrane</keyword>
<organism evidence="2 3">
    <name type="scientific">Romanomermis culicivorax</name>
    <name type="common">Nematode worm</name>
    <dbReference type="NCBI Taxonomy" id="13658"/>
    <lineage>
        <taxon>Eukaryota</taxon>
        <taxon>Metazoa</taxon>
        <taxon>Ecdysozoa</taxon>
        <taxon>Nematoda</taxon>
        <taxon>Enoplea</taxon>
        <taxon>Dorylaimia</taxon>
        <taxon>Mermithida</taxon>
        <taxon>Mermithoidea</taxon>
        <taxon>Mermithidae</taxon>
        <taxon>Romanomermis</taxon>
    </lineage>
</organism>
<protein>
    <submittedName>
        <fullName evidence="3">Uncharacterized protein</fullName>
    </submittedName>
</protein>
<accession>A0A915HXB7</accession>
<dbReference type="AlphaFoldDB" id="A0A915HXB7"/>
<reference evidence="3" key="1">
    <citation type="submission" date="2022-11" db="UniProtKB">
        <authorList>
            <consortium name="WormBaseParasite"/>
        </authorList>
    </citation>
    <scope>IDENTIFICATION</scope>
</reference>
<name>A0A915HXB7_ROMCU</name>
<keyword evidence="1" id="KW-0472">Membrane</keyword>
<evidence type="ECO:0000313" key="3">
    <source>
        <dbReference type="WBParaSite" id="nRc.2.0.1.t06217-RA"/>
    </source>
</evidence>